<dbReference type="Pfam" id="PF14602">
    <property type="entry name" value="Hexapep_2"/>
    <property type="match status" value="1"/>
</dbReference>
<dbReference type="InterPro" id="IPR011004">
    <property type="entry name" value="Trimer_LpxA-like_sf"/>
</dbReference>
<dbReference type="InterPro" id="IPR051159">
    <property type="entry name" value="Hexapeptide_acetyltransf"/>
</dbReference>
<evidence type="ECO:0000256" key="1">
    <source>
        <dbReference type="ARBA" id="ARBA00007274"/>
    </source>
</evidence>
<dbReference type="Gene3D" id="2.160.10.10">
    <property type="entry name" value="Hexapeptide repeat proteins"/>
    <property type="match status" value="1"/>
</dbReference>
<dbReference type="EC" id="2.3.1.89" evidence="4"/>
<keyword evidence="2 4" id="KW-0808">Transferase</keyword>
<dbReference type="InterPro" id="IPR018357">
    <property type="entry name" value="Hexapep_transf_CS"/>
</dbReference>
<protein>
    <submittedName>
        <fullName evidence="4">2,3,4,5-tetrahydropyridine-2,6-dicarboxylate N-acetyltransferase</fullName>
        <ecNumber evidence="4">2.3.1.89</ecNumber>
    </submittedName>
</protein>
<dbReference type="PANTHER" id="PTHR23416:SF23">
    <property type="entry name" value="ACETYLTRANSFERASE C18B11.09C-RELATED"/>
    <property type="match status" value="1"/>
</dbReference>
<dbReference type="GO" id="GO:0047200">
    <property type="term" value="F:tetrahydrodipicolinate N-acetyltransferase activity"/>
    <property type="evidence" value="ECO:0007669"/>
    <property type="project" value="UniProtKB-EC"/>
</dbReference>
<name>A0ABN8A3J7_9BACI</name>
<keyword evidence="5" id="KW-1185">Reference proteome</keyword>
<evidence type="ECO:0000313" key="4">
    <source>
        <dbReference type="EMBL" id="CAG9613760.1"/>
    </source>
</evidence>
<dbReference type="Proteomes" id="UP000789423">
    <property type="component" value="Unassembled WGS sequence"/>
</dbReference>
<evidence type="ECO:0000313" key="5">
    <source>
        <dbReference type="Proteomes" id="UP000789423"/>
    </source>
</evidence>
<evidence type="ECO:0000256" key="2">
    <source>
        <dbReference type="ARBA" id="ARBA00022679"/>
    </source>
</evidence>
<comment type="similarity">
    <text evidence="1">Belongs to the transferase hexapeptide repeat family.</text>
</comment>
<evidence type="ECO:0000256" key="3">
    <source>
        <dbReference type="ARBA" id="ARBA00022737"/>
    </source>
</evidence>
<dbReference type="CDD" id="cd04647">
    <property type="entry name" value="LbH_MAT_like"/>
    <property type="match status" value="1"/>
</dbReference>
<gene>
    <name evidence="4" type="primary">dapH_3</name>
    <name evidence="4" type="ORF">BACCIP111899_02979</name>
</gene>
<sequence>MFDRIKKSLMVRLGMLSREDLTVEACLQRGMKVGRNCHGLSGSTIDFAHCWLIEIGDNVTFAPQAYLLAHDASTKRYLDYTKIAKIKIEDNAFIGARALIMPGVTIGKNAIVAAGSVVTKSVPAGYVVGGNPARVIAKTEDYINKHQLNMETAYIYDRSWTISENITLDMCTKMSEELGNAVGYVK</sequence>
<dbReference type="PANTHER" id="PTHR23416">
    <property type="entry name" value="SIALIC ACID SYNTHASE-RELATED"/>
    <property type="match status" value="1"/>
</dbReference>
<dbReference type="InterPro" id="IPR001451">
    <property type="entry name" value="Hexapep"/>
</dbReference>
<comment type="caution">
    <text evidence="4">The sequence shown here is derived from an EMBL/GenBank/DDBJ whole genome shotgun (WGS) entry which is preliminary data.</text>
</comment>
<keyword evidence="3" id="KW-0677">Repeat</keyword>
<keyword evidence="4" id="KW-0012">Acyltransferase</keyword>
<reference evidence="4 5" key="1">
    <citation type="submission" date="2021-10" db="EMBL/GenBank/DDBJ databases">
        <authorList>
            <person name="Criscuolo A."/>
        </authorList>
    </citation>
    <scope>NUCLEOTIDE SEQUENCE [LARGE SCALE GENOMIC DNA]</scope>
    <source>
        <strain evidence="5">CIP 111899</strain>
    </source>
</reference>
<dbReference type="RefSeq" id="WP_230575810.1">
    <property type="nucleotide sequence ID" value="NZ_CAKJTI010000017.1"/>
</dbReference>
<organism evidence="4 5">
    <name type="scientific">Bacillus rhizoplanae</name>
    <dbReference type="NCBI Taxonomy" id="2880966"/>
    <lineage>
        <taxon>Bacteria</taxon>
        <taxon>Bacillati</taxon>
        <taxon>Bacillota</taxon>
        <taxon>Bacilli</taxon>
        <taxon>Bacillales</taxon>
        <taxon>Bacillaceae</taxon>
        <taxon>Bacillus</taxon>
    </lineage>
</organism>
<dbReference type="SUPFAM" id="SSF51161">
    <property type="entry name" value="Trimeric LpxA-like enzymes"/>
    <property type="match status" value="1"/>
</dbReference>
<dbReference type="PROSITE" id="PS00101">
    <property type="entry name" value="HEXAPEP_TRANSFERASES"/>
    <property type="match status" value="1"/>
</dbReference>
<accession>A0ABN8A3J7</accession>
<proteinExistence type="inferred from homology"/>
<dbReference type="EMBL" id="CAKJTI010000017">
    <property type="protein sequence ID" value="CAG9613760.1"/>
    <property type="molecule type" value="Genomic_DNA"/>
</dbReference>